<dbReference type="InterPro" id="IPR015944">
    <property type="entry name" value="Gly-tRNA-synth_bsu"/>
</dbReference>
<comment type="similarity">
    <text evidence="2 11">Belongs to the class-II aminoacyl-tRNA synthetase family.</text>
</comment>
<accession>A0A2R7UMJ8</accession>
<evidence type="ECO:0000256" key="10">
    <source>
        <dbReference type="ARBA" id="ARBA00047937"/>
    </source>
</evidence>
<evidence type="ECO:0000256" key="9">
    <source>
        <dbReference type="ARBA" id="ARBA00023146"/>
    </source>
</evidence>
<dbReference type="PRINTS" id="PR01045">
    <property type="entry name" value="TRNASYNTHGB"/>
</dbReference>
<evidence type="ECO:0000259" key="12">
    <source>
        <dbReference type="Pfam" id="PF05746"/>
    </source>
</evidence>
<evidence type="ECO:0000256" key="7">
    <source>
        <dbReference type="ARBA" id="ARBA00022840"/>
    </source>
</evidence>
<comment type="subcellular location">
    <subcellularLocation>
        <location evidence="1 11">Cytoplasm</location>
    </subcellularLocation>
</comment>
<dbReference type="GO" id="GO:0004820">
    <property type="term" value="F:glycine-tRNA ligase activity"/>
    <property type="evidence" value="ECO:0007669"/>
    <property type="project" value="UniProtKB-UniRule"/>
</dbReference>
<dbReference type="Proteomes" id="UP000244874">
    <property type="component" value="Unassembled WGS sequence"/>
</dbReference>
<keyword evidence="7 11" id="KW-0067">ATP-binding</keyword>
<evidence type="ECO:0000256" key="6">
    <source>
        <dbReference type="ARBA" id="ARBA00022741"/>
    </source>
</evidence>
<keyword evidence="5 11" id="KW-0436">Ligase</keyword>
<dbReference type="RefSeq" id="WP_085601055.1">
    <property type="nucleotide sequence ID" value="NZ_QANO01000099.1"/>
</dbReference>
<dbReference type="GO" id="GO:0005829">
    <property type="term" value="C:cytosol"/>
    <property type="evidence" value="ECO:0007669"/>
    <property type="project" value="TreeGrafter"/>
</dbReference>
<protein>
    <recommendedName>
        <fullName evidence="11">Glycine--tRNA ligase beta subunit</fullName>
        <ecNumber evidence="11">6.1.1.14</ecNumber>
    </recommendedName>
    <alternativeName>
        <fullName evidence="11">Glycyl-tRNA synthetase beta subunit</fullName>
        <shortName evidence="11">GlyRS</shortName>
    </alternativeName>
</protein>
<proteinExistence type="inferred from homology"/>
<dbReference type="PROSITE" id="PS50861">
    <property type="entry name" value="AA_TRNA_LIGASE_II_GLYAB"/>
    <property type="match status" value="1"/>
</dbReference>
<evidence type="ECO:0000256" key="3">
    <source>
        <dbReference type="ARBA" id="ARBA00011209"/>
    </source>
</evidence>
<dbReference type="PANTHER" id="PTHR30075:SF2">
    <property type="entry name" value="GLYCINE--TRNA LIGASE, CHLOROPLASTIC_MITOCHONDRIAL 2"/>
    <property type="match status" value="1"/>
</dbReference>
<dbReference type="Pfam" id="PF05746">
    <property type="entry name" value="DALR_1"/>
    <property type="match status" value="1"/>
</dbReference>
<evidence type="ECO:0000256" key="1">
    <source>
        <dbReference type="ARBA" id="ARBA00004496"/>
    </source>
</evidence>
<evidence type="ECO:0000256" key="8">
    <source>
        <dbReference type="ARBA" id="ARBA00022917"/>
    </source>
</evidence>
<dbReference type="EC" id="6.1.1.14" evidence="11"/>
<dbReference type="InterPro" id="IPR006194">
    <property type="entry name" value="Gly-tRNA-synth_heterodimer"/>
</dbReference>
<dbReference type="GO" id="GO:0006420">
    <property type="term" value="P:arginyl-tRNA aminoacylation"/>
    <property type="evidence" value="ECO:0007669"/>
    <property type="project" value="InterPro"/>
</dbReference>
<keyword evidence="8 11" id="KW-0648">Protein biosynthesis</keyword>
<keyword evidence="4 11" id="KW-0963">Cytoplasm</keyword>
<keyword evidence="6 11" id="KW-0547">Nucleotide-binding</keyword>
<dbReference type="NCBIfam" id="TIGR00211">
    <property type="entry name" value="glyS"/>
    <property type="match status" value="1"/>
</dbReference>
<dbReference type="SUPFAM" id="SSF109604">
    <property type="entry name" value="HD-domain/PDEase-like"/>
    <property type="match status" value="1"/>
</dbReference>
<dbReference type="GO" id="GO:0004814">
    <property type="term" value="F:arginine-tRNA ligase activity"/>
    <property type="evidence" value="ECO:0007669"/>
    <property type="project" value="InterPro"/>
</dbReference>
<name>A0A2R7UMJ8_PSEDL</name>
<gene>
    <name evidence="11" type="primary">glyS</name>
    <name evidence="13" type="ORF">DBB42_08635</name>
</gene>
<comment type="caution">
    <text evidence="13">The sequence shown here is derived from an EMBL/GenBank/DDBJ whole genome shotgun (WGS) entry which is preliminary data.</text>
</comment>
<keyword evidence="9 11" id="KW-0030">Aminoacyl-tRNA synthetase</keyword>
<feature type="domain" description="DALR anticodon binding" evidence="12">
    <location>
        <begin position="578"/>
        <end position="670"/>
    </location>
</feature>
<evidence type="ECO:0000313" key="14">
    <source>
        <dbReference type="Proteomes" id="UP000244874"/>
    </source>
</evidence>
<organism evidence="13 14">
    <name type="scientific">Pseudomonas plecoglossicida</name>
    <dbReference type="NCBI Taxonomy" id="70775"/>
    <lineage>
        <taxon>Bacteria</taxon>
        <taxon>Pseudomonadati</taxon>
        <taxon>Pseudomonadota</taxon>
        <taxon>Gammaproteobacteria</taxon>
        <taxon>Pseudomonadales</taxon>
        <taxon>Pseudomonadaceae</taxon>
        <taxon>Pseudomonas</taxon>
    </lineage>
</organism>
<comment type="subunit">
    <text evidence="3 11">Tetramer of two alpha and two beta subunits.</text>
</comment>
<dbReference type="GO" id="GO:0005524">
    <property type="term" value="F:ATP binding"/>
    <property type="evidence" value="ECO:0007669"/>
    <property type="project" value="UniProtKB-UniRule"/>
</dbReference>
<dbReference type="PANTHER" id="PTHR30075">
    <property type="entry name" value="GLYCYL-TRNA SYNTHETASE"/>
    <property type="match status" value="1"/>
</dbReference>
<reference evidence="13 14" key="1">
    <citation type="submission" date="2018-04" db="EMBL/GenBank/DDBJ databases">
        <authorList>
            <person name="Go L.Y."/>
            <person name="Mitchell J.A."/>
        </authorList>
    </citation>
    <scope>NUCLEOTIDE SEQUENCE [LARGE SCALE GENOMIC DNA]</scope>
    <source>
        <strain evidence="13 14">KCJK7865</strain>
    </source>
</reference>
<dbReference type="AlphaFoldDB" id="A0A2R7UMJ8"/>
<dbReference type="HAMAP" id="MF_00255">
    <property type="entry name" value="Gly_tRNA_synth_beta"/>
    <property type="match status" value="1"/>
</dbReference>
<evidence type="ECO:0000256" key="5">
    <source>
        <dbReference type="ARBA" id="ARBA00022598"/>
    </source>
</evidence>
<evidence type="ECO:0000313" key="13">
    <source>
        <dbReference type="EMBL" id="PTU52565.1"/>
    </source>
</evidence>
<evidence type="ECO:0000256" key="4">
    <source>
        <dbReference type="ARBA" id="ARBA00022490"/>
    </source>
</evidence>
<dbReference type="Pfam" id="PF02092">
    <property type="entry name" value="tRNA_synt_2f"/>
    <property type="match status" value="1"/>
</dbReference>
<dbReference type="GO" id="GO:0006426">
    <property type="term" value="P:glycyl-tRNA aminoacylation"/>
    <property type="evidence" value="ECO:0007669"/>
    <property type="project" value="UniProtKB-UniRule"/>
</dbReference>
<sequence length="683" mass="74971">MSAQDFLVELGTEELPPKALASLGEAFLAGIEKGLQAAGLNYTGKQVYAAPRRLAVLIRQLDVQQPDRSINIDGPPLQAAFKDGEPTQAALGFAKKCGVELSEIDQSGPKLRFSQHIPGKATAGLLPTIVEDSLNDLPIPKRMRWAASREEFVRPTQWLVMLLGDQVVDCTILSQKAGRESRGHRFHHPENVVITTPANYVEDLRKAYVLADFAERRELISKRTAELAMQQEGSAIVPPALLDEVTALVEWPVPLVCSFEERFLEVPQEALITTMQDNQKYFCLLDSEGKLLPRFITVANVESRDPKQIVQGNEKVVRPRLTDAEFFFKQDKKQPLETFNERLKNVVFQAQLGTVYDKAERVSRLAAFIAPLIGGDAQRAGRAGLLSKCDLATEMVGEFPEMQGVAGYYYALNDGEPEDVALALNEQYMPRGAGAELPQTLTGAAVAIADKLDTLVGIFGIGMLPTGSKDPYALRRAALGVLRILIEKQLDLDLTGAVEFAVKQFGAKVKAAGLAEQVLEFIFDRLRARYEDEGIDVATYLSVRALQPGSALDFDQRVQAVQAFRKLPEAEALAAVNKRVSNLLSKAEGAIADHVEPKYFDNANEFSLYSAIQQADQAVQPMAAARQYSESLARLAALRDPVDAFFEAVMVNAEDAKVRANRYALLSRLRGLFLGVADISLLG</sequence>
<evidence type="ECO:0000256" key="11">
    <source>
        <dbReference type="HAMAP-Rule" id="MF_00255"/>
    </source>
</evidence>
<evidence type="ECO:0000256" key="2">
    <source>
        <dbReference type="ARBA" id="ARBA00008226"/>
    </source>
</evidence>
<comment type="catalytic activity">
    <reaction evidence="10 11">
        <text>tRNA(Gly) + glycine + ATP = glycyl-tRNA(Gly) + AMP + diphosphate</text>
        <dbReference type="Rhea" id="RHEA:16013"/>
        <dbReference type="Rhea" id="RHEA-COMP:9664"/>
        <dbReference type="Rhea" id="RHEA-COMP:9683"/>
        <dbReference type="ChEBI" id="CHEBI:30616"/>
        <dbReference type="ChEBI" id="CHEBI:33019"/>
        <dbReference type="ChEBI" id="CHEBI:57305"/>
        <dbReference type="ChEBI" id="CHEBI:78442"/>
        <dbReference type="ChEBI" id="CHEBI:78522"/>
        <dbReference type="ChEBI" id="CHEBI:456215"/>
        <dbReference type="EC" id="6.1.1.14"/>
    </reaction>
</comment>
<dbReference type="EMBL" id="QANO01000099">
    <property type="protein sequence ID" value="PTU52565.1"/>
    <property type="molecule type" value="Genomic_DNA"/>
</dbReference>
<dbReference type="InterPro" id="IPR008909">
    <property type="entry name" value="DALR_anticod-bd"/>
</dbReference>